<evidence type="ECO:0000256" key="4">
    <source>
        <dbReference type="ARBA" id="ARBA00022692"/>
    </source>
</evidence>
<protein>
    <recommendedName>
        <fullName evidence="9">TraD/TraG TraM recognition site domain-containing protein</fullName>
    </recommendedName>
</protein>
<keyword evidence="4" id="KW-0812">Transmembrane</keyword>
<evidence type="ECO:0000256" key="5">
    <source>
        <dbReference type="ARBA" id="ARBA00022989"/>
    </source>
</evidence>
<evidence type="ECO:0000256" key="1">
    <source>
        <dbReference type="ARBA" id="ARBA00004651"/>
    </source>
</evidence>
<evidence type="ECO:0000256" key="6">
    <source>
        <dbReference type="ARBA" id="ARBA00023136"/>
    </source>
</evidence>
<evidence type="ECO:0000313" key="7">
    <source>
        <dbReference type="EMBL" id="PCI26894.1"/>
    </source>
</evidence>
<dbReference type="PANTHER" id="PTHR37937">
    <property type="entry name" value="CONJUGATIVE TRANSFER: DNA TRANSPORT"/>
    <property type="match status" value="1"/>
</dbReference>
<comment type="similarity">
    <text evidence="2">Belongs to the VirD4/TraG family.</text>
</comment>
<dbReference type="Pfam" id="PF02534">
    <property type="entry name" value="T4SS-DNA_transf"/>
    <property type="match status" value="1"/>
</dbReference>
<comment type="subcellular location">
    <subcellularLocation>
        <location evidence="1">Cell membrane</location>
        <topology evidence="1">Multi-pass membrane protein</topology>
    </subcellularLocation>
</comment>
<name>A0A2A4T0H9_9DELT</name>
<dbReference type="InterPro" id="IPR051539">
    <property type="entry name" value="T4SS-coupling_protein"/>
</dbReference>
<feature type="non-terminal residue" evidence="7">
    <location>
        <position position="1"/>
    </location>
</feature>
<keyword evidence="6" id="KW-0472">Membrane</keyword>
<dbReference type="AlphaFoldDB" id="A0A2A4T0H9"/>
<evidence type="ECO:0000313" key="8">
    <source>
        <dbReference type="Proteomes" id="UP000218113"/>
    </source>
</evidence>
<dbReference type="InterPro" id="IPR003688">
    <property type="entry name" value="TraG/VirD4"/>
</dbReference>
<dbReference type="PANTHER" id="PTHR37937:SF1">
    <property type="entry name" value="CONJUGATIVE TRANSFER: DNA TRANSPORT"/>
    <property type="match status" value="1"/>
</dbReference>
<keyword evidence="5" id="KW-1133">Transmembrane helix</keyword>
<proteinExistence type="inferred from homology"/>
<evidence type="ECO:0008006" key="9">
    <source>
        <dbReference type="Google" id="ProtNLM"/>
    </source>
</evidence>
<dbReference type="InterPro" id="IPR027417">
    <property type="entry name" value="P-loop_NTPase"/>
</dbReference>
<organism evidence="7 8">
    <name type="scientific">SAR324 cluster bacterium</name>
    <dbReference type="NCBI Taxonomy" id="2024889"/>
    <lineage>
        <taxon>Bacteria</taxon>
        <taxon>Deltaproteobacteria</taxon>
        <taxon>SAR324 cluster</taxon>
    </lineage>
</organism>
<dbReference type="GO" id="GO:0005886">
    <property type="term" value="C:plasma membrane"/>
    <property type="evidence" value="ECO:0007669"/>
    <property type="project" value="UniProtKB-SubCell"/>
</dbReference>
<dbReference type="EMBL" id="NVSR01000083">
    <property type="protein sequence ID" value="PCI26894.1"/>
    <property type="molecule type" value="Genomic_DNA"/>
</dbReference>
<sequence length="171" mass="19182">NEFHTTLTTVRKYGVSISLILQDIEQLTNTYGSSQAAIIMNGGTSSRLFLPGMSLESCKEVERLLGQATIEDIDFWTQIKEAPYGRSLLTAQEIRTMENGKGIFVHGNELPIQLDMIPYYTNSNLNCYTEIPPLAFIANQQQPVIYIPLPILPPSNNYNQGGNHQLPFFDL</sequence>
<dbReference type="Proteomes" id="UP000218113">
    <property type="component" value="Unassembled WGS sequence"/>
</dbReference>
<reference evidence="8" key="1">
    <citation type="submission" date="2017-08" db="EMBL/GenBank/DDBJ databases">
        <title>A dynamic microbial community with high functional redundancy inhabits the cold, oxic subseafloor aquifer.</title>
        <authorList>
            <person name="Tully B.J."/>
            <person name="Wheat C.G."/>
            <person name="Glazer B.T."/>
            <person name="Huber J.A."/>
        </authorList>
    </citation>
    <scope>NUCLEOTIDE SEQUENCE [LARGE SCALE GENOMIC DNA]</scope>
</reference>
<accession>A0A2A4T0H9</accession>
<evidence type="ECO:0000256" key="2">
    <source>
        <dbReference type="ARBA" id="ARBA00008806"/>
    </source>
</evidence>
<dbReference type="Gene3D" id="3.40.50.300">
    <property type="entry name" value="P-loop containing nucleotide triphosphate hydrolases"/>
    <property type="match status" value="1"/>
</dbReference>
<dbReference type="CDD" id="cd01127">
    <property type="entry name" value="TrwB_TraG_TraD_VirD4"/>
    <property type="match status" value="1"/>
</dbReference>
<comment type="caution">
    <text evidence="7">The sequence shown here is derived from an EMBL/GenBank/DDBJ whole genome shotgun (WGS) entry which is preliminary data.</text>
</comment>
<evidence type="ECO:0000256" key="3">
    <source>
        <dbReference type="ARBA" id="ARBA00022475"/>
    </source>
</evidence>
<dbReference type="SUPFAM" id="SSF52540">
    <property type="entry name" value="P-loop containing nucleoside triphosphate hydrolases"/>
    <property type="match status" value="1"/>
</dbReference>
<keyword evidence="3" id="KW-1003">Cell membrane</keyword>
<gene>
    <name evidence="7" type="ORF">COB67_09680</name>
</gene>